<evidence type="ECO:0008006" key="5">
    <source>
        <dbReference type="Google" id="ProtNLM"/>
    </source>
</evidence>
<evidence type="ECO:0000259" key="2">
    <source>
        <dbReference type="Pfam" id="PF13635"/>
    </source>
</evidence>
<dbReference type="InterPro" id="IPR041682">
    <property type="entry name" value="AAA_14"/>
</dbReference>
<evidence type="ECO:0000313" key="3">
    <source>
        <dbReference type="EMBL" id="PIP31659.1"/>
    </source>
</evidence>
<evidence type="ECO:0000259" key="1">
    <source>
        <dbReference type="Pfam" id="PF13173"/>
    </source>
</evidence>
<dbReference type="PANTHER" id="PTHR43566:SF1">
    <property type="entry name" value="AAA+ ATPASE DOMAIN-CONTAINING PROTEIN"/>
    <property type="match status" value="1"/>
</dbReference>
<sequence>MSILRDITLQIEKELSKDEVILLVGSRQSGKTTILHQIESQLKTDQKPSYFLNLEDPEYLALLNESPKNLFKIFSFDLKEKTFIFIDEVQYLKNPSNFLKYFFDEYRGKIKIIASGSSAFFLDRKFKDSLVGRKKIFTLRTLSFREFLRFKGEDDLLKKGLQNLALNEKEKVSFYYREFIIYGGYPKVVLSTLAEKENVLKDLAFSYIKKDILEANIKQEELMFKLLRVLASQVGGLVNLSELASTLGSSRNTIEEYLAILQRSFHIALISPLHTNLRKEITKMQKIYFLDLGLRNFLVKNFQPYNERQDKGQVLENAVFRELLNQNEREEIKFWRTVNKQEVDFVVNEKAFEVKATPKTQKTNSLKTFSEAYPNKKISFVSFDVSKKDLGNVPVLEPWEI</sequence>
<organism evidence="3 4">
    <name type="scientific">bacterium (Candidatus Gribaldobacteria) CG23_combo_of_CG06-09_8_20_14_all_37_87_8</name>
    <dbReference type="NCBI Taxonomy" id="2014278"/>
    <lineage>
        <taxon>Bacteria</taxon>
        <taxon>Candidatus Gribaldobacteria</taxon>
    </lineage>
</organism>
<dbReference type="Pfam" id="PF13173">
    <property type="entry name" value="AAA_14"/>
    <property type="match status" value="1"/>
</dbReference>
<dbReference type="InterPro" id="IPR027417">
    <property type="entry name" value="P-loop_NTPase"/>
</dbReference>
<protein>
    <recommendedName>
        <fullName evidence="5">AAA+ ATPase domain-containing protein</fullName>
    </recommendedName>
</protein>
<feature type="domain" description="DUF4143" evidence="2">
    <location>
        <begin position="211"/>
        <end position="356"/>
    </location>
</feature>
<dbReference type="AlphaFoldDB" id="A0A2G9ZER4"/>
<proteinExistence type="predicted"/>
<comment type="caution">
    <text evidence="3">The sequence shown here is derived from an EMBL/GenBank/DDBJ whole genome shotgun (WGS) entry which is preliminary data.</text>
</comment>
<dbReference type="PANTHER" id="PTHR43566">
    <property type="entry name" value="CONSERVED PROTEIN"/>
    <property type="match status" value="1"/>
</dbReference>
<name>A0A2G9ZER4_9BACT</name>
<dbReference type="Proteomes" id="UP000230447">
    <property type="component" value="Unassembled WGS sequence"/>
</dbReference>
<dbReference type="Gene3D" id="3.40.50.300">
    <property type="entry name" value="P-loop containing nucleotide triphosphate hydrolases"/>
    <property type="match status" value="1"/>
</dbReference>
<reference evidence="3 4" key="1">
    <citation type="submission" date="2017-09" db="EMBL/GenBank/DDBJ databases">
        <title>Depth-based differentiation of microbial function through sediment-hosted aquifers and enrichment of novel symbionts in the deep terrestrial subsurface.</title>
        <authorList>
            <person name="Probst A.J."/>
            <person name="Ladd B."/>
            <person name="Jarett J.K."/>
            <person name="Geller-Mcgrath D.E."/>
            <person name="Sieber C.M."/>
            <person name="Emerson J.B."/>
            <person name="Anantharaman K."/>
            <person name="Thomas B.C."/>
            <person name="Malmstrom R."/>
            <person name="Stieglmeier M."/>
            <person name="Klingl A."/>
            <person name="Woyke T."/>
            <person name="Ryan C.M."/>
            <person name="Banfield J.F."/>
        </authorList>
    </citation>
    <scope>NUCLEOTIDE SEQUENCE [LARGE SCALE GENOMIC DNA]</scope>
    <source>
        <strain evidence="3">CG23_combo_of_CG06-09_8_20_14_all_37_87_8</strain>
    </source>
</reference>
<gene>
    <name evidence="3" type="ORF">COX24_02355</name>
</gene>
<evidence type="ECO:0000313" key="4">
    <source>
        <dbReference type="Proteomes" id="UP000230447"/>
    </source>
</evidence>
<dbReference type="InterPro" id="IPR025420">
    <property type="entry name" value="DUF4143"/>
</dbReference>
<dbReference type="EMBL" id="PCSB01000050">
    <property type="protein sequence ID" value="PIP31659.1"/>
    <property type="molecule type" value="Genomic_DNA"/>
</dbReference>
<dbReference type="SUPFAM" id="SSF52540">
    <property type="entry name" value="P-loop containing nucleoside triphosphate hydrolases"/>
    <property type="match status" value="1"/>
</dbReference>
<accession>A0A2G9ZER4</accession>
<dbReference type="Pfam" id="PF13635">
    <property type="entry name" value="DUF4143"/>
    <property type="match status" value="1"/>
</dbReference>
<feature type="domain" description="AAA" evidence="1">
    <location>
        <begin position="18"/>
        <end position="148"/>
    </location>
</feature>